<evidence type="ECO:0000256" key="4">
    <source>
        <dbReference type="ARBA" id="ARBA00010617"/>
    </source>
</evidence>
<proteinExistence type="inferred from homology"/>
<dbReference type="AlphaFoldDB" id="A0A7F5R4P1"/>
<dbReference type="Pfam" id="PF00067">
    <property type="entry name" value="p450"/>
    <property type="match status" value="1"/>
</dbReference>
<dbReference type="InParanoid" id="A0A7F5R4P1"/>
<dbReference type="PANTHER" id="PTHR24292:SF54">
    <property type="entry name" value="CYP9F3-RELATED"/>
    <property type="match status" value="1"/>
</dbReference>
<accession>A0A7F5R4P1</accession>
<keyword evidence="10 13" id="KW-0408">Iron</keyword>
<dbReference type="GO" id="GO:0004497">
    <property type="term" value="F:monooxygenase activity"/>
    <property type="evidence" value="ECO:0007669"/>
    <property type="project" value="UniProtKB-KW"/>
</dbReference>
<keyword evidence="7" id="KW-0256">Endoplasmic reticulum</keyword>
<evidence type="ECO:0000256" key="6">
    <source>
        <dbReference type="ARBA" id="ARBA00022723"/>
    </source>
</evidence>
<dbReference type="CDD" id="cd11056">
    <property type="entry name" value="CYP6-like"/>
    <property type="match status" value="1"/>
</dbReference>
<dbReference type="PANTHER" id="PTHR24292">
    <property type="entry name" value="CYTOCHROME P450"/>
    <property type="match status" value="1"/>
</dbReference>
<dbReference type="RefSeq" id="XP_025830872.1">
    <property type="nucleotide sequence ID" value="XM_025975087.1"/>
</dbReference>
<reference evidence="16" key="1">
    <citation type="submission" date="2025-08" db="UniProtKB">
        <authorList>
            <consortium name="RefSeq"/>
        </authorList>
    </citation>
    <scope>IDENTIFICATION</scope>
    <source>
        <tissue evidence="16">Entire body</tissue>
    </source>
</reference>
<dbReference type="PRINTS" id="PR00463">
    <property type="entry name" value="EP450I"/>
</dbReference>
<dbReference type="SUPFAM" id="SSF48264">
    <property type="entry name" value="Cytochrome P450"/>
    <property type="match status" value="1"/>
</dbReference>
<evidence type="ECO:0000313" key="15">
    <source>
        <dbReference type="Proteomes" id="UP000192223"/>
    </source>
</evidence>
<evidence type="ECO:0000256" key="8">
    <source>
        <dbReference type="ARBA" id="ARBA00022848"/>
    </source>
</evidence>
<keyword evidence="11 14" id="KW-0503">Monooxygenase</keyword>
<evidence type="ECO:0000256" key="10">
    <source>
        <dbReference type="ARBA" id="ARBA00023004"/>
    </source>
</evidence>
<evidence type="ECO:0000256" key="13">
    <source>
        <dbReference type="PIRSR" id="PIRSR602401-1"/>
    </source>
</evidence>
<dbReference type="Gene3D" id="1.10.630.10">
    <property type="entry name" value="Cytochrome P450"/>
    <property type="match status" value="1"/>
</dbReference>
<evidence type="ECO:0000313" key="16">
    <source>
        <dbReference type="RefSeq" id="XP_025830872.1"/>
    </source>
</evidence>
<evidence type="ECO:0000256" key="9">
    <source>
        <dbReference type="ARBA" id="ARBA00023002"/>
    </source>
</evidence>
<evidence type="ECO:0000256" key="5">
    <source>
        <dbReference type="ARBA" id="ARBA00022617"/>
    </source>
</evidence>
<protein>
    <submittedName>
        <fullName evidence="16">Cytochrome P450 9e2 isoform X1</fullName>
    </submittedName>
</protein>
<dbReference type="InterPro" id="IPR001128">
    <property type="entry name" value="Cyt_P450"/>
</dbReference>
<comment type="similarity">
    <text evidence="4 14">Belongs to the cytochrome P450 family.</text>
</comment>
<dbReference type="OrthoDB" id="2789670at2759"/>
<dbReference type="InterPro" id="IPR050476">
    <property type="entry name" value="Insect_CytP450_Detox"/>
</dbReference>
<dbReference type="FunFam" id="1.10.630.10:FF:000042">
    <property type="entry name" value="Cytochrome P450"/>
    <property type="match status" value="1"/>
</dbReference>
<keyword evidence="8" id="KW-0492">Microsome</keyword>
<comment type="cofactor">
    <cofactor evidence="1 13">
        <name>heme</name>
        <dbReference type="ChEBI" id="CHEBI:30413"/>
    </cofactor>
</comment>
<keyword evidence="6 13" id="KW-0479">Metal-binding</keyword>
<dbReference type="GO" id="GO:0005789">
    <property type="term" value="C:endoplasmic reticulum membrane"/>
    <property type="evidence" value="ECO:0007669"/>
    <property type="project" value="UniProtKB-SubCell"/>
</dbReference>
<feature type="binding site" description="axial binding residue" evidence="13">
    <location>
        <position position="470"/>
    </location>
    <ligand>
        <name>heme</name>
        <dbReference type="ChEBI" id="CHEBI:30413"/>
    </ligand>
    <ligandPart>
        <name>Fe</name>
        <dbReference type="ChEBI" id="CHEBI:18248"/>
    </ligandPart>
</feature>
<dbReference type="PRINTS" id="PR00385">
    <property type="entry name" value="P450"/>
</dbReference>
<dbReference type="GO" id="GO:0020037">
    <property type="term" value="F:heme binding"/>
    <property type="evidence" value="ECO:0007669"/>
    <property type="project" value="InterPro"/>
</dbReference>
<evidence type="ECO:0000256" key="7">
    <source>
        <dbReference type="ARBA" id="ARBA00022824"/>
    </source>
</evidence>
<dbReference type="InterPro" id="IPR002401">
    <property type="entry name" value="Cyt_P450_E_grp-I"/>
</dbReference>
<gene>
    <name evidence="16" type="primary">LOC108744792</name>
</gene>
<evidence type="ECO:0000256" key="2">
    <source>
        <dbReference type="ARBA" id="ARBA00004174"/>
    </source>
</evidence>
<evidence type="ECO:0000256" key="11">
    <source>
        <dbReference type="ARBA" id="ARBA00023033"/>
    </source>
</evidence>
<keyword evidence="9 14" id="KW-0560">Oxidoreductase</keyword>
<evidence type="ECO:0000256" key="14">
    <source>
        <dbReference type="RuleBase" id="RU000461"/>
    </source>
</evidence>
<evidence type="ECO:0000256" key="12">
    <source>
        <dbReference type="ARBA" id="ARBA00023136"/>
    </source>
</evidence>
<dbReference type="Proteomes" id="UP000192223">
    <property type="component" value="Unplaced"/>
</dbReference>
<dbReference type="InterPro" id="IPR036396">
    <property type="entry name" value="Cyt_P450_sf"/>
</dbReference>
<keyword evidence="5 13" id="KW-0349">Heme</keyword>
<evidence type="ECO:0000256" key="3">
    <source>
        <dbReference type="ARBA" id="ARBA00004406"/>
    </source>
</evidence>
<evidence type="ECO:0000256" key="1">
    <source>
        <dbReference type="ARBA" id="ARBA00001971"/>
    </source>
</evidence>
<dbReference type="PROSITE" id="PS00086">
    <property type="entry name" value="CYTOCHROME_P450"/>
    <property type="match status" value="1"/>
</dbReference>
<dbReference type="GO" id="GO:0016705">
    <property type="term" value="F:oxidoreductase activity, acting on paired donors, with incorporation or reduction of molecular oxygen"/>
    <property type="evidence" value="ECO:0007669"/>
    <property type="project" value="InterPro"/>
</dbReference>
<sequence>MFLLLSIVAFGLIYYLYIKPLWYWRSRNVPYENPLPIFGNMVKPIFRREHILSVLNRIYRKFPNAQYFGFINFHQTVLVIKDPELIKKVTVKDFDVFPRHRAIASDDIDPLLSKNLFSIQDIHKWRHFRATLSPSFTSSKLRMMFDLMQECAQNFANYFLQKGDEIIEVDLKDACRRFATDVIATAAFGITCNSLENQNNEFYIMGRDVTNFGRIKALKFFLITTSPALMKFLRIGLFGDEVTKFFTRIVSDNIRIREKQNIVRPDMINLLLEARKGKAKKERPEPKDQELDSFAAVEESEIIQKDASWQMEISDQDITAQALIFFLGGFETTSTMMSFAFAELAVKPEAQKKLHKEIDEVFEKTGGKIKYEDIQRMKYMDMVTSETLRKWPAFLDREAVKPYTISQDNGKPPLKIKKGDIIWIPVYSIHHDPKHFPNPENFDPERFSDERKHEIKPFTYLPFGMGPRNCIGSRFALLEAKIALFNILRHFEIVSIGKQTVPFKLDVTQIGPNLRGEYVFGLKKRNLNAVSN</sequence>
<organism evidence="15 16">
    <name type="scientific">Agrilus planipennis</name>
    <name type="common">Emerald ash borer</name>
    <name type="synonym">Agrilus marcopoli</name>
    <dbReference type="NCBI Taxonomy" id="224129"/>
    <lineage>
        <taxon>Eukaryota</taxon>
        <taxon>Metazoa</taxon>
        <taxon>Ecdysozoa</taxon>
        <taxon>Arthropoda</taxon>
        <taxon>Hexapoda</taxon>
        <taxon>Insecta</taxon>
        <taxon>Pterygota</taxon>
        <taxon>Neoptera</taxon>
        <taxon>Endopterygota</taxon>
        <taxon>Coleoptera</taxon>
        <taxon>Polyphaga</taxon>
        <taxon>Elateriformia</taxon>
        <taxon>Buprestoidea</taxon>
        <taxon>Buprestidae</taxon>
        <taxon>Agrilinae</taxon>
        <taxon>Agrilus</taxon>
    </lineage>
</organism>
<dbReference type="GeneID" id="108744792"/>
<comment type="subcellular location">
    <subcellularLocation>
        <location evidence="3">Endoplasmic reticulum membrane</location>
        <topology evidence="3">Peripheral membrane protein</topology>
    </subcellularLocation>
    <subcellularLocation>
        <location evidence="2">Microsome membrane</location>
        <topology evidence="2">Peripheral membrane protein</topology>
    </subcellularLocation>
</comment>
<keyword evidence="15" id="KW-1185">Reference proteome</keyword>
<dbReference type="FunCoup" id="A0A7F5R4P1">
    <property type="interactions" value="54"/>
</dbReference>
<keyword evidence="12" id="KW-0472">Membrane</keyword>
<dbReference type="GO" id="GO:0005506">
    <property type="term" value="F:iron ion binding"/>
    <property type="evidence" value="ECO:0007669"/>
    <property type="project" value="InterPro"/>
</dbReference>
<dbReference type="InterPro" id="IPR017972">
    <property type="entry name" value="Cyt_P450_CS"/>
</dbReference>
<name>A0A7F5R4P1_AGRPL</name>